<dbReference type="PANTHER" id="PTHR21183:SF18">
    <property type="entry name" value="LARGE RIBOSOMAL SUBUNIT PROTEIN UL29M"/>
    <property type="match status" value="1"/>
</dbReference>
<dbReference type="KEGG" id="clus:A9F13_06g03344"/>
<protein>
    <recommendedName>
        <fullName evidence="6">Large ribosomal subunit protein uL29m</fullName>
    </recommendedName>
    <alternativeName>
        <fullName evidence="7">54S ribosomal protein L4, mitochondrial</fullName>
    </alternativeName>
</protein>
<dbReference type="Proteomes" id="UP000195602">
    <property type="component" value="Unassembled WGS sequence"/>
</dbReference>
<accession>A0AA91Q0K2</accession>
<dbReference type="InterPro" id="IPR038340">
    <property type="entry name" value="MRP-L47_sf"/>
</dbReference>
<dbReference type="InterPro" id="IPR010729">
    <property type="entry name" value="Ribosomal_uL29_mit"/>
</dbReference>
<name>A0AA91Q0K2_CLALS</name>
<comment type="similarity">
    <text evidence="2">Belongs to the universal ribosomal protein uL29 family.</text>
</comment>
<keyword evidence="5" id="KW-0687">Ribonucleoprotein</keyword>
<evidence type="ECO:0000256" key="6">
    <source>
        <dbReference type="ARBA" id="ARBA00035289"/>
    </source>
</evidence>
<evidence type="ECO:0000313" key="9">
    <source>
        <dbReference type="Proteomes" id="UP000195602"/>
    </source>
</evidence>
<reference evidence="8 9" key="1">
    <citation type="submission" date="2017-04" db="EMBL/GenBank/DDBJ databases">
        <title>Draft genome of the yeast Clavispora lusitaniae type strain CBS 6936.</title>
        <authorList>
            <person name="Durrens P."/>
            <person name="Klopp C."/>
            <person name="Biteau N."/>
            <person name="Fitton-Ouhabi V."/>
            <person name="Dementhon K."/>
            <person name="Accoceberry I."/>
            <person name="Sherman D.J."/>
            <person name="Noel T."/>
        </authorList>
    </citation>
    <scope>NUCLEOTIDE SEQUENCE [LARGE SCALE GENOMIC DNA]</scope>
    <source>
        <strain evidence="8 9">CBS 6936</strain>
    </source>
</reference>
<dbReference type="OMA" id="IRTTMWR"/>
<evidence type="ECO:0000256" key="4">
    <source>
        <dbReference type="ARBA" id="ARBA00023128"/>
    </source>
</evidence>
<evidence type="ECO:0000256" key="2">
    <source>
        <dbReference type="ARBA" id="ARBA00009254"/>
    </source>
</evidence>
<dbReference type="PANTHER" id="PTHR21183">
    <property type="entry name" value="RIBOSOMAL PROTEIN L47, MITOCHONDRIAL-RELATED"/>
    <property type="match status" value="1"/>
</dbReference>
<sequence>MSMRSFQRGFQQAARNLERTKPLRFRDFKSIKLRPPIVPTHKNFDVSPDHPLWAFFPDGSNSDTCFRTPDQLPSDSRAWTMSELRRKSFDDLHKIWYLTLKERNVLAREVRLAQSIDFMNTSRYDEIDNKLKLTQKRIKQTLLERQVAYERVQLFTSEQEQYLGNFEQAYVAAEEHEIGDMNEKLVRLQYAFFGIEPNLSEMDLEEDITVKFVEGVAYVANLKAQRFTRLSQGGLELPLNGIMEQLPFLLRDVETAVEEVNTLRETGQSKQLDKIDIFPFLRNALQAAKDADSASATPEQVL</sequence>
<evidence type="ECO:0000256" key="3">
    <source>
        <dbReference type="ARBA" id="ARBA00022980"/>
    </source>
</evidence>
<organism evidence="8 9">
    <name type="scientific">Clavispora lusitaniae</name>
    <name type="common">Candida lusitaniae</name>
    <dbReference type="NCBI Taxonomy" id="36911"/>
    <lineage>
        <taxon>Eukaryota</taxon>
        <taxon>Fungi</taxon>
        <taxon>Dikarya</taxon>
        <taxon>Ascomycota</taxon>
        <taxon>Saccharomycotina</taxon>
        <taxon>Pichiomycetes</taxon>
        <taxon>Metschnikowiaceae</taxon>
        <taxon>Clavispora</taxon>
    </lineage>
</organism>
<comment type="subcellular location">
    <subcellularLocation>
        <location evidence="1">Mitochondrion</location>
    </subcellularLocation>
</comment>
<evidence type="ECO:0000256" key="7">
    <source>
        <dbReference type="ARBA" id="ARBA00035399"/>
    </source>
</evidence>
<dbReference type="AlphaFoldDB" id="A0AA91Q0K2"/>
<proteinExistence type="inferred from homology"/>
<dbReference type="GO" id="GO:0005762">
    <property type="term" value="C:mitochondrial large ribosomal subunit"/>
    <property type="evidence" value="ECO:0007669"/>
    <property type="project" value="TreeGrafter"/>
</dbReference>
<dbReference type="Pfam" id="PF06984">
    <property type="entry name" value="MRP-L47"/>
    <property type="match status" value="1"/>
</dbReference>
<dbReference type="EMBL" id="LYUB02000006">
    <property type="protein sequence ID" value="OVF09174.1"/>
    <property type="molecule type" value="Genomic_DNA"/>
</dbReference>
<keyword evidence="3 8" id="KW-0689">Ribosomal protein</keyword>
<gene>
    <name evidence="8" type="ORF">A9F13_06g03344</name>
</gene>
<comment type="caution">
    <text evidence="8">The sequence shown here is derived from an EMBL/GenBank/DDBJ whole genome shotgun (WGS) entry which is preliminary data.</text>
</comment>
<dbReference type="GO" id="GO:0003735">
    <property type="term" value="F:structural constituent of ribosome"/>
    <property type="evidence" value="ECO:0007669"/>
    <property type="project" value="InterPro"/>
</dbReference>
<dbReference type="Gene3D" id="6.10.330.20">
    <property type="match status" value="1"/>
</dbReference>
<evidence type="ECO:0000256" key="1">
    <source>
        <dbReference type="ARBA" id="ARBA00004173"/>
    </source>
</evidence>
<dbReference type="GO" id="GO:0032543">
    <property type="term" value="P:mitochondrial translation"/>
    <property type="evidence" value="ECO:0007669"/>
    <property type="project" value="TreeGrafter"/>
</dbReference>
<dbReference type="Gene3D" id="6.10.140.1190">
    <property type="match status" value="1"/>
</dbReference>
<keyword evidence="4" id="KW-0496">Mitochondrion</keyword>
<evidence type="ECO:0000256" key="5">
    <source>
        <dbReference type="ARBA" id="ARBA00023274"/>
    </source>
</evidence>
<evidence type="ECO:0000313" key="8">
    <source>
        <dbReference type="EMBL" id="OVF09174.1"/>
    </source>
</evidence>